<dbReference type="Proteomes" id="UP001139031">
    <property type="component" value="Unassembled WGS sequence"/>
</dbReference>
<feature type="signal peptide" evidence="2">
    <location>
        <begin position="1"/>
        <end position="20"/>
    </location>
</feature>
<name>A0ABS7U684_9BACT</name>
<evidence type="ECO:0000313" key="4">
    <source>
        <dbReference type="Proteomes" id="UP001139031"/>
    </source>
</evidence>
<gene>
    <name evidence="3" type="ORF">K7C98_43170</name>
</gene>
<accession>A0ABS7U684</accession>
<feature type="chain" id="PRO_5046035403" description="Lipoprotein" evidence="2">
    <location>
        <begin position="21"/>
        <end position="360"/>
    </location>
</feature>
<evidence type="ECO:0000313" key="3">
    <source>
        <dbReference type="EMBL" id="MBZ5716077.1"/>
    </source>
</evidence>
<feature type="region of interest" description="Disordered" evidence="1">
    <location>
        <begin position="25"/>
        <end position="82"/>
    </location>
</feature>
<comment type="caution">
    <text evidence="3">The sequence shown here is derived from an EMBL/GenBank/DDBJ whole genome shotgun (WGS) entry which is preliminary data.</text>
</comment>
<keyword evidence="2" id="KW-0732">Signal</keyword>
<protein>
    <recommendedName>
        <fullName evidence="5">Lipoprotein</fullName>
    </recommendedName>
</protein>
<sequence length="360" mass="39758">MLKRSLFIAAAFGLFVVADAGCKKTEESTAPDEVAESTPKKKGVSEDNEDSMVSAGPSSSEGDGEAAPATTDMDAAVAKEDAKVKKPEVKEVCKTKTVGKGKAKKKETTCEMVDSNPKLSASIGVNSLIKGFEWGMSPEQVLAKLGESINKYFDDQLKETKNPMDQDRIRKERNDQLNELKKGHIKFASSAKHKWGVSLIQYEFADDNNEEMIWVKEGSKLRKFYFFKDGQLWKIVYAFNKEKWPDKDYAGVVDGSFKKWFGVNPAAKVKQDPKTAAVLLRYNEWTGEKNEKVRSFDMTEVHGVVVVAVVDGVQESSIGERLPNIKGDDKFTDTVGDVLGSSDVAYDEKGNIIEGKNPAN</sequence>
<evidence type="ECO:0000256" key="1">
    <source>
        <dbReference type="SAM" id="MobiDB-lite"/>
    </source>
</evidence>
<reference evidence="3" key="1">
    <citation type="submission" date="2021-08" db="EMBL/GenBank/DDBJ databases">
        <authorList>
            <person name="Stevens D.C."/>
        </authorList>
    </citation>
    <scope>NUCLEOTIDE SEQUENCE</scope>
    <source>
        <strain evidence="3">DSM 53165</strain>
    </source>
</reference>
<dbReference type="EMBL" id="JAIRAU010000061">
    <property type="protein sequence ID" value="MBZ5716077.1"/>
    <property type="molecule type" value="Genomic_DNA"/>
</dbReference>
<keyword evidence="4" id="KW-1185">Reference proteome</keyword>
<evidence type="ECO:0000256" key="2">
    <source>
        <dbReference type="SAM" id="SignalP"/>
    </source>
</evidence>
<organism evidence="3 4">
    <name type="scientific">Nannocystis pusilla</name>
    <dbReference type="NCBI Taxonomy" id="889268"/>
    <lineage>
        <taxon>Bacteria</taxon>
        <taxon>Pseudomonadati</taxon>
        <taxon>Myxococcota</taxon>
        <taxon>Polyangia</taxon>
        <taxon>Nannocystales</taxon>
        <taxon>Nannocystaceae</taxon>
        <taxon>Nannocystis</taxon>
    </lineage>
</organism>
<proteinExistence type="predicted"/>
<dbReference type="RefSeq" id="WP_224197819.1">
    <property type="nucleotide sequence ID" value="NZ_JAIRAU010000061.1"/>
</dbReference>
<evidence type="ECO:0008006" key="5">
    <source>
        <dbReference type="Google" id="ProtNLM"/>
    </source>
</evidence>